<name>F1YS29_9PROT</name>
<gene>
    <name evidence="1" type="ORF">APO_0717</name>
</gene>
<sequence length="655" mass="72692">MMSVFSIRFINKLNHKTCYIAAFLALTGCTPPVSVQQLSLTEAYQDRTHTALNGTILSNTTRIVLERQNLLGIWQAHPIAAIEILRKSTQDQFYTPDLNDQLFALAELSYLRGKKHKSRTDFMAAAMYAYAYLNPADKTTEHPDPYDPHFRQACDIYMLSLTEALGSPANINSQHWVLPFGDLDLSSVPSERIWHGYELTDFRPTARLTVKGVKNIYSHMGLGEPLAAIPHVSGRAPSSFTVTDKLRIPVSLFMEIPDPRRQVLSDHITGHLTLTALDNRGHILTTNNTPIPLQYDQTASRALSLSNAVDWSSEYKGFLDGRFFDNGRKPQLIAIEPHRYGCIPVVLVHGTASSPGRWADMVNDLLEDPQIRAHFEFWFFSYATGNPIPYSAFQLREALESAIQNNGGTQADPALGHMVLIGHSQGGLLAKMQVIDPKDKLWNGLTHHPFNSLHLTPKAHRFLQETLFPKPLPEAQQVVFISTPQHGSYLAALSLAHLVGRMVTFPVSLTEVMQQVVIGESGAIRVNMSPWRMGSVYGMTPHSAFIRSLASIPVVPEVRTHSIIPVLGDGPLATADDGVVKYRSAHIPYADSELVVRHSDHSTQSNPITIAEVRRILLEHLAHLTPGVPETGDMSKQNITRIGGEYQPTTPPVHP</sequence>
<reference evidence="1 2" key="1">
    <citation type="journal article" date="2011" name="Science">
        <title>Drosophila microbiome modulates host developmental and metabolic homeostasis via insulin signaling.</title>
        <authorList>
            <person name="Shin S.C."/>
            <person name="Kim S.H."/>
            <person name="You H."/>
            <person name="Kim B."/>
            <person name="Kim A.C."/>
            <person name="Lee K.A."/>
            <person name="Yoon J.H."/>
            <person name="Ryu J.H."/>
            <person name="Lee W.J."/>
        </authorList>
    </citation>
    <scope>NUCLEOTIDE SEQUENCE [LARGE SCALE GENOMIC DNA]</scope>
    <source>
        <strain evidence="1 2">DM001</strain>
    </source>
</reference>
<accession>F1YS29</accession>
<dbReference type="Proteomes" id="UP000018454">
    <property type="component" value="Unassembled WGS sequence"/>
</dbReference>
<dbReference type="AlphaFoldDB" id="F1YS29"/>
<comment type="caution">
    <text evidence="1">The sequence shown here is derived from an EMBL/GenBank/DDBJ whole genome shotgun (WGS) entry which is preliminary data.</text>
</comment>
<dbReference type="EMBL" id="AEUP01000018">
    <property type="protein sequence ID" value="EGE48364.1"/>
    <property type="molecule type" value="Genomic_DNA"/>
</dbReference>
<dbReference type="InterPro" id="IPR029058">
    <property type="entry name" value="AB_hydrolase_fold"/>
</dbReference>
<evidence type="ECO:0000313" key="2">
    <source>
        <dbReference type="Proteomes" id="UP000018454"/>
    </source>
</evidence>
<dbReference type="Gene3D" id="3.40.50.1820">
    <property type="entry name" value="alpha/beta hydrolase"/>
    <property type="match status" value="1"/>
</dbReference>
<organism evidence="1 2">
    <name type="scientific">Acetobacter pomorum DM001</name>
    <dbReference type="NCBI Taxonomy" id="945681"/>
    <lineage>
        <taxon>Bacteria</taxon>
        <taxon>Pseudomonadati</taxon>
        <taxon>Pseudomonadota</taxon>
        <taxon>Alphaproteobacteria</taxon>
        <taxon>Acetobacterales</taxon>
        <taxon>Acetobacteraceae</taxon>
        <taxon>Acetobacter</taxon>
    </lineage>
</organism>
<protein>
    <recommendedName>
        <fullName evidence="3">AB hydrolase-1 domain-containing protein</fullName>
    </recommendedName>
</protein>
<evidence type="ECO:0008006" key="3">
    <source>
        <dbReference type="Google" id="ProtNLM"/>
    </source>
</evidence>
<dbReference type="SUPFAM" id="SSF53474">
    <property type="entry name" value="alpha/beta-Hydrolases"/>
    <property type="match status" value="1"/>
</dbReference>
<evidence type="ECO:0000313" key="1">
    <source>
        <dbReference type="EMBL" id="EGE48364.1"/>
    </source>
</evidence>
<proteinExistence type="predicted"/>